<dbReference type="SUPFAM" id="SSF55729">
    <property type="entry name" value="Acyl-CoA N-acyltransferases (Nat)"/>
    <property type="match status" value="1"/>
</dbReference>
<protein>
    <recommendedName>
        <fullName evidence="3">N-acetyltransferase domain-containing protein</fullName>
    </recommendedName>
</protein>
<evidence type="ECO:0000313" key="4">
    <source>
        <dbReference type="EMBL" id="KAF9580106.1"/>
    </source>
</evidence>
<reference evidence="4" key="1">
    <citation type="journal article" date="2020" name="Fungal Divers.">
        <title>Resolving the Mortierellaceae phylogeny through synthesis of multi-gene phylogenetics and phylogenomics.</title>
        <authorList>
            <person name="Vandepol N."/>
            <person name="Liber J."/>
            <person name="Desiro A."/>
            <person name="Na H."/>
            <person name="Kennedy M."/>
            <person name="Barry K."/>
            <person name="Grigoriev I.V."/>
            <person name="Miller A.N."/>
            <person name="O'Donnell K."/>
            <person name="Stajich J.E."/>
            <person name="Bonito G."/>
        </authorList>
    </citation>
    <scope>NUCLEOTIDE SEQUENCE</scope>
    <source>
        <strain evidence="4">KOD1015</strain>
    </source>
</reference>
<dbReference type="Gene3D" id="3.40.630.30">
    <property type="match status" value="1"/>
</dbReference>
<dbReference type="PANTHER" id="PTHR13947">
    <property type="entry name" value="GNAT FAMILY N-ACETYLTRANSFERASE"/>
    <property type="match status" value="1"/>
</dbReference>
<evidence type="ECO:0000313" key="5">
    <source>
        <dbReference type="Proteomes" id="UP000780801"/>
    </source>
</evidence>
<keyword evidence="1" id="KW-0808">Transferase</keyword>
<accession>A0A9P6KCR1</accession>
<dbReference type="CDD" id="cd04301">
    <property type="entry name" value="NAT_SF"/>
    <property type="match status" value="1"/>
</dbReference>
<feature type="region of interest" description="Disordered" evidence="2">
    <location>
        <begin position="318"/>
        <end position="358"/>
    </location>
</feature>
<dbReference type="GO" id="GO:0008080">
    <property type="term" value="F:N-acetyltransferase activity"/>
    <property type="evidence" value="ECO:0007669"/>
    <property type="project" value="InterPro"/>
</dbReference>
<feature type="compositionally biased region" description="Low complexity" evidence="2">
    <location>
        <begin position="77"/>
        <end position="102"/>
    </location>
</feature>
<name>A0A9P6KCR1_9FUNG</name>
<dbReference type="PROSITE" id="PS51186">
    <property type="entry name" value="GNAT"/>
    <property type="match status" value="1"/>
</dbReference>
<dbReference type="PANTHER" id="PTHR13947:SF37">
    <property type="entry name" value="LD18367P"/>
    <property type="match status" value="1"/>
</dbReference>
<organism evidence="4 5">
    <name type="scientific">Lunasporangiospora selenospora</name>
    <dbReference type="NCBI Taxonomy" id="979761"/>
    <lineage>
        <taxon>Eukaryota</taxon>
        <taxon>Fungi</taxon>
        <taxon>Fungi incertae sedis</taxon>
        <taxon>Mucoromycota</taxon>
        <taxon>Mortierellomycotina</taxon>
        <taxon>Mortierellomycetes</taxon>
        <taxon>Mortierellales</taxon>
        <taxon>Mortierellaceae</taxon>
        <taxon>Lunasporangiospora</taxon>
    </lineage>
</organism>
<dbReference type="AlphaFoldDB" id="A0A9P6KCR1"/>
<evidence type="ECO:0000259" key="3">
    <source>
        <dbReference type="PROSITE" id="PS51186"/>
    </source>
</evidence>
<sequence>MTRVNDTDISLQSLDGGEGVGTGQQPYRPTFSPSQEITLSASSSSPSSPAVSTRSAFTAPRPPAISTRPLSYHPDDLALGSGAAGGRSSRFYPHAGNSSNNNGGYGGGERGSLHSIQLQMMQQQFDDGEVVYQTSLPPPPRPMSVAASPRRSSRAHSALPDRSSFVPSAHRASILSQQPSHSPSPHPSPLQQQHQHPSSPPQQDPRTSGYQETPQMQHGSIPGPRPASIDESLPPSSPLPQYMPPPPMAMQPPRYTVREMPNPYYHEIHFETQAAATVRYRDSMDDRMTPGGPFWLPGQRQSHRHATAEDDILFQAGAFNPEAADRGRKKKKGRSGSFGEEDSDYFSYEDGGGARSRSSWRRGECWMVLKDLAECCPFKELILAGLAERWGDEFDPSYNQDVVDIHGYYVQRHRATVVVLEANTSHHHQDNSTPTGTGTETETETSIVGCAILLPLPAEDVYDTWCAEPPRRWTDRPQRECRMMRLSIDRGYRGQGYAKAIIQHLMESARAQGFEVILVETENAWTSAVEIYKRQGFRVVASTELNTHYEYGL</sequence>
<feature type="compositionally biased region" description="Polar residues" evidence="2">
    <location>
        <begin position="116"/>
        <end position="125"/>
    </location>
</feature>
<feature type="compositionally biased region" description="Polar residues" evidence="2">
    <location>
        <begin position="23"/>
        <end position="39"/>
    </location>
</feature>
<dbReference type="OrthoDB" id="41532at2759"/>
<proteinExistence type="predicted"/>
<comment type="caution">
    <text evidence="4">The sequence shown here is derived from an EMBL/GenBank/DDBJ whole genome shotgun (WGS) entry which is preliminary data.</text>
</comment>
<evidence type="ECO:0000256" key="1">
    <source>
        <dbReference type="ARBA" id="ARBA00022679"/>
    </source>
</evidence>
<dbReference type="InterPro" id="IPR016181">
    <property type="entry name" value="Acyl_CoA_acyltransferase"/>
</dbReference>
<feature type="compositionally biased region" description="Pro residues" evidence="2">
    <location>
        <begin position="235"/>
        <end position="250"/>
    </location>
</feature>
<feature type="domain" description="N-acetyltransferase" evidence="3">
    <location>
        <begin position="392"/>
        <end position="553"/>
    </location>
</feature>
<evidence type="ECO:0000256" key="2">
    <source>
        <dbReference type="SAM" id="MobiDB-lite"/>
    </source>
</evidence>
<feature type="region of interest" description="Disordered" evidence="2">
    <location>
        <begin position="1"/>
        <end position="255"/>
    </location>
</feature>
<feature type="compositionally biased region" description="Polar residues" evidence="2">
    <location>
        <begin position="204"/>
        <end position="218"/>
    </location>
</feature>
<feature type="compositionally biased region" description="Low complexity" evidence="2">
    <location>
        <begin position="143"/>
        <end position="160"/>
    </location>
</feature>
<keyword evidence="5" id="KW-1185">Reference proteome</keyword>
<dbReference type="InterPro" id="IPR050769">
    <property type="entry name" value="NAT_camello-type"/>
</dbReference>
<dbReference type="Pfam" id="PF00583">
    <property type="entry name" value="Acetyltransf_1"/>
    <property type="match status" value="1"/>
</dbReference>
<dbReference type="EMBL" id="JAABOA010002279">
    <property type="protein sequence ID" value="KAF9580106.1"/>
    <property type="molecule type" value="Genomic_DNA"/>
</dbReference>
<dbReference type="InterPro" id="IPR000182">
    <property type="entry name" value="GNAT_dom"/>
</dbReference>
<gene>
    <name evidence="4" type="ORF">BGW38_003377</name>
</gene>
<feature type="compositionally biased region" description="Low complexity" evidence="2">
    <location>
        <begin position="40"/>
        <end position="52"/>
    </location>
</feature>
<dbReference type="Proteomes" id="UP000780801">
    <property type="component" value="Unassembled WGS sequence"/>
</dbReference>